<dbReference type="InterPro" id="IPR001138">
    <property type="entry name" value="Zn2Cys6_DnaBD"/>
</dbReference>
<dbReference type="GO" id="GO:0005634">
    <property type="term" value="C:nucleus"/>
    <property type="evidence" value="ECO:0007669"/>
    <property type="project" value="UniProtKB-SubCell"/>
</dbReference>
<dbReference type="AlphaFoldDB" id="A0A9P7UP76"/>
<dbReference type="SUPFAM" id="SSF57701">
    <property type="entry name" value="Zn2/Cys6 DNA-binding domain"/>
    <property type="match status" value="1"/>
</dbReference>
<sequence length="863" mass="96665">MSDTRTCSRPIQSCFQCRKRKIKCNREYPCAPCILRGESEVCREVDRSAGSSGKTTIETLDDVLNRVAVLEKIVSRLSKFLPPDLLLSLTSSIAKPVDRCNTVKKLSTPLTPHVGKSSPGRLPTPEGGNPSGVRFLCGSASSDEEIAMMLEDFAMGNRINRHRASLELLLSTQPSASMALDYPWPATATTNLCEHGFQSHPTGPLSVLIDPSTNVMQRLVSMLPDEPQSRELIQFYFDRIEWYTKIFHYPSFMAEANELFQQINQGSYLGSDNYEENDVWSVGHISISFLSTLFMVICLALHLIEPEICQRLNIGIEEAAALAQTMYSAAQASLWVDNFWSNHSLEAVQCLLLMGVYHKNLDDADSHWALLGSAIKIAQNLGLARLGSENENRVYTGPWKSIVRREIGRRVWWNLIFNDWSHAAAHNGVYSIHPTQNLTGMPANVNDADLVDGREVPGPENYHHYTEMTFSLTRFQFVEIHREIIDNNNTNANAMPVGISNSSSNSTRAPGYGFVTETDAKLQDMLDRIPSRFQHTEQSLLYHPIKQETMGVREMETLMALIMGETRRMRLHRPYLYRGYVDRKYAGSTEQCIDSARAVLHYLKSTPEQSAIFLKWWLVMFYGFGAAVVLFIDLCHLRSENPAAVESRKVELQEALNLFKMTQNASTVSQNAIALLEEMLVVSEPRTLNTRKRASEGNDSMERIAKRTMVESHISGSSSMTASSIENHQGTVGTCDISSKTDCRPSYDHIQAQAVAAGRVYTQSLPPHSQPYPDLHSAAQWYQSPVSPTSNEWNALEVEQASQGMFFGPEFDEAAINELGQLLWTVEPSSGTPGVRRQLQNPKMGPLADAATATWVYHNQNTY</sequence>
<feature type="domain" description="Zn(2)-C6 fungal-type" evidence="5">
    <location>
        <begin position="13"/>
        <end position="44"/>
    </location>
</feature>
<dbReference type="PANTHER" id="PTHR31001:SF76">
    <property type="entry name" value="ZN(2)-C6 FUNGAL-TYPE DOMAIN-CONTAINING PROTEIN"/>
    <property type="match status" value="1"/>
</dbReference>
<dbReference type="Pfam" id="PF00172">
    <property type="entry name" value="Zn_clus"/>
    <property type="match status" value="1"/>
</dbReference>
<evidence type="ECO:0000256" key="2">
    <source>
        <dbReference type="ARBA" id="ARBA00022723"/>
    </source>
</evidence>
<reference evidence="6" key="1">
    <citation type="journal article" date="2021" name="Genome Biol. Evol.">
        <title>The assembled and annotated genome of the fairy-ring fungus Marasmius oreades.</title>
        <authorList>
            <person name="Hiltunen M."/>
            <person name="Ament-Velasquez S.L."/>
            <person name="Johannesson H."/>
        </authorList>
    </citation>
    <scope>NUCLEOTIDE SEQUENCE</scope>
    <source>
        <strain evidence="6">03SP1</strain>
    </source>
</reference>
<accession>A0A9P7UP76</accession>
<dbReference type="InterPro" id="IPR036864">
    <property type="entry name" value="Zn2-C6_fun-type_DNA-bd_sf"/>
</dbReference>
<dbReference type="EMBL" id="CM032188">
    <property type="protein sequence ID" value="KAG7088968.1"/>
    <property type="molecule type" value="Genomic_DNA"/>
</dbReference>
<proteinExistence type="predicted"/>
<dbReference type="KEGG" id="more:E1B28_012913"/>
<feature type="region of interest" description="Disordered" evidence="4">
    <location>
        <begin position="108"/>
        <end position="131"/>
    </location>
</feature>
<dbReference type="CDD" id="cd00067">
    <property type="entry name" value="GAL4"/>
    <property type="match status" value="1"/>
</dbReference>
<protein>
    <recommendedName>
        <fullName evidence="5">Zn(2)-C6 fungal-type domain-containing protein</fullName>
    </recommendedName>
</protein>
<dbReference type="InterPro" id="IPR050613">
    <property type="entry name" value="Sec_Metabolite_Reg"/>
</dbReference>
<evidence type="ECO:0000256" key="3">
    <source>
        <dbReference type="ARBA" id="ARBA00023242"/>
    </source>
</evidence>
<evidence type="ECO:0000259" key="5">
    <source>
        <dbReference type="PROSITE" id="PS50048"/>
    </source>
</evidence>
<evidence type="ECO:0000256" key="1">
    <source>
        <dbReference type="ARBA" id="ARBA00004123"/>
    </source>
</evidence>
<organism evidence="6 7">
    <name type="scientific">Marasmius oreades</name>
    <name type="common">fairy-ring Marasmius</name>
    <dbReference type="NCBI Taxonomy" id="181124"/>
    <lineage>
        <taxon>Eukaryota</taxon>
        <taxon>Fungi</taxon>
        <taxon>Dikarya</taxon>
        <taxon>Basidiomycota</taxon>
        <taxon>Agaricomycotina</taxon>
        <taxon>Agaricomycetes</taxon>
        <taxon>Agaricomycetidae</taxon>
        <taxon>Agaricales</taxon>
        <taxon>Marasmiineae</taxon>
        <taxon>Marasmiaceae</taxon>
        <taxon>Marasmius</taxon>
    </lineage>
</organism>
<dbReference type="GeneID" id="66081988"/>
<keyword evidence="3" id="KW-0539">Nucleus</keyword>
<keyword evidence="7" id="KW-1185">Reference proteome</keyword>
<dbReference type="InterPro" id="IPR007219">
    <property type="entry name" value="XnlR_reg_dom"/>
</dbReference>
<dbReference type="GO" id="GO:0003677">
    <property type="term" value="F:DNA binding"/>
    <property type="evidence" value="ECO:0007669"/>
    <property type="project" value="InterPro"/>
</dbReference>
<dbReference type="PROSITE" id="PS50048">
    <property type="entry name" value="ZN2_CY6_FUNGAL_2"/>
    <property type="match status" value="1"/>
</dbReference>
<dbReference type="GO" id="GO:0000981">
    <property type="term" value="F:DNA-binding transcription factor activity, RNA polymerase II-specific"/>
    <property type="evidence" value="ECO:0007669"/>
    <property type="project" value="InterPro"/>
</dbReference>
<comment type="caution">
    <text evidence="6">The sequence shown here is derived from an EMBL/GenBank/DDBJ whole genome shotgun (WGS) entry which is preliminary data.</text>
</comment>
<dbReference type="SMART" id="SM00906">
    <property type="entry name" value="Fungal_trans"/>
    <property type="match status" value="1"/>
</dbReference>
<dbReference type="RefSeq" id="XP_043005439.1">
    <property type="nucleotide sequence ID" value="XM_043158068.1"/>
</dbReference>
<evidence type="ECO:0000313" key="6">
    <source>
        <dbReference type="EMBL" id="KAG7088968.1"/>
    </source>
</evidence>
<dbReference type="SMART" id="SM00066">
    <property type="entry name" value="GAL4"/>
    <property type="match status" value="1"/>
</dbReference>
<name>A0A9P7UP76_9AGAR</name>
<evidence type="ECO:0000313" key="7">
    <source>
        <dbReference type="Proteomes" id="UP001049176"/>
    </source>
</evidence>
<dbReference type="Gene3D" id="4.10.240.10">
    <property type="entry name" value="Zn(2)-C6 fungal-type DNA-binding domain"/>
    <property type="match status" value="1"/>
</dbReference>
<dbReference type="CDD" id="cd12148">
    <property type="entry name" value="fungal_TF_MHR"/>
    <property type="match status" value="1"/>
</dbReference>
<gene>
    <name evidence="6" type="ORF">E1B28_012913</name>
</gene>
<dbReference type="OrthoDB" id="3364175at2759"/>
<dbReference type="Pfam" id="PF04082">
    <property type="entry name" value="Fungal_trans"/>
    <property type="match status" value="1"/>
</dbReference>
<dbReference type="PROSITE" id="PS00463">
    <property type="entry name" value="ZN2_CY6_FUNGAL_1"/>
    <property type="match status" value="1"/>
</dbReference>
<evidence type="ECO:0000256" key="4">
    <source>
        <dbReference type="SAM" id="MobiDB-lite"/>
    </source>
</evidence>
<dbReference type="Proteomes" id="UP001049176">
    <property type="component" value="Chromosome 8"/>
</dbReference>
<dbReference type="GO" id="GO:0006351">
    <property type="term" value="P:DNA-templated transcription"/>
    <property type="evidence" value="ECO:0007669"/>
    <property type="project" value="InterPro"/>
</dbReference>
<dbReference type="GO" id="GO:0008270">
    <property type="term" value="F:zinc ion binding"/>
    <property type="evidence" value="ECO:0007669"/>
    <property type="project" value="InterPro"/>
</dbReference>
<comment type="subcellular location">
    <subcellularLocation>
        <location evidence="1">Nucleus</location>
    </subcellularLocation>
</comment>
<keyword evidence="2" id="KW-0479">Metal-binding</keyword>
<dbReference type="PANTHER" id="PTHR31001">
    <property type="entry name" value="UNCHARACTERIZED TRANSCRIPTIONAL REGULATORY PROTEIN"/>
    <property type="match status" value="1"/>
</dbReference>